<name>A0AAE3XBT0_9DEIO</name>
<evidence type="ECO:0000313" key="1">
    <source>
        <dbReference type="EMBL" id="MDR6218146.1"/>
    </source>
</evidence>
<accession>A0AAE3XBT0</accession>
<protein>
    <submittedName>
        <fullName evidence="1">Uncharacterized protein</fullName>
    </submittedName>
</protein>
<dbReference type="EMBL" id="JAVDQK010000004">
    <property type="protein sequence ID" value="MDR6218146.1"/>
    <property type="molecule type" value="Genomic_DNA"/>
</dbReference>
<gene>
    <name evidence="1" type="ORF">J2Y00_001709</name>
</gene>
<evidence type="ECO:0000313" key="2">
    <source>
        <dbReference type="Proteomes" id="UP001185331"/>
    </source>
</evidence>
<proteinExistence type="predicted"/>
<organism evidence="1 2">
    <name type="scientific">Deinococcus soli</name>
    <name type="common">ex Cha et al. 2016</name>
    <dbReference type="NCBI Taxonomy" id="1309411"/>
    <lineage>
        <taxon>Bacteria</taxon>
        <taxon>Thermotogati</taxon>
        <taxon>Deinococcota</taxon>
        <taxon>Deinococci</taxon>
        <taxon>Deinococcales</taxon>
        <taxon>Deinococcaceae</taxon>
        <taxon>Deinococcus</taxon>
    </lineage>
</organism>
<dbReference type="RefSeq" id="WP_309854228.1">
    <property type="nucleotide sequence ID" value="NZ_JAVDQJ010000004.1"/>
</dbReference>
<comment type="caution">
    <text evidence="1">The sequence shown here is derived from an EMBL/GenBank/DDBJ whole genome shotgun (WGS) entry which is preliminary data.</text>
</comment>
<reference evidence="1" key="1">
    <citation type="submission" date="2023-07" db="EMBL/GenBank/DDBJ databases">
        <title>Sorghum-associated microbial communities from plants grown in Nebraska, USA.</title>
        <authorList>
            <person name="Schachtman D."/>
        </authorList>
    </citation>
    <scope>NUCLEOTIDE SEQUENCE</scope>
    <source>
        <strain evidence="1">BE330</strain>
    </source>
</reference>
<sequence length="96" mass="10574">MDTRPVKYVGRRAAYPHAQEVRLGEWASLTEAQRALAPGGLWCPAYESLQGQVVLSGPLAPHRLLRPTRWYLYGDDDSLLIIDVQAGHAAPPALRA</sequence>
<dbReference type="Proteomes" id="UP001185331">
    <property type="component" value="Unassembled WGS sequence"/>
</dbReference>
<dbReference type="AlphaFoldDB" id="A0AAE3XBT0"/>